<dbReference type="Pfam" id="PF22958">
    <property type="entry name" value="Ltn1_1st"/>
    <property type="match status" value="1"/>
</dbReference>
<keyword evidence="11 15" id="KW-0863">Zinc-finger</keyword>
<dbReference type="Pfam" id="PF13639">
    <property type="entry name" value="zf-RING_2"/>
    <property type="match status" value="1"/>
</dbReference>
<evidence type="ECO:0000256" key="12">
    <source>
        <dbReference type="ARBA" id="ARBA00022786"/>
    </source>
</evidence>
<evidence type="ECO:0000256" key="8">
    <source>
        <dbReference type="ARBA" id="ARBA00022679"/>
    </source>
</evidence>
<feature type="domain" description="RING-type" evidence="18">
    <location>
        <begin position="1575"/>
        <end position="1621"/>
    </location>
</feature>
<proteinExistence type="inferred from homology"/>
<feature type="compositionally biased region" description="Low complexity" evidence="17">
    <location>
        <begin position="7"/>
        <end position="22"/>
    </location>
</feature>
<dbReference type="EMBL" id="FWEW01000903">
    <property type="protein sequence ID" value="SLM36146.1"/>
    <property type="molecule type" value="Genomic_DNA"/>
</dbReference>
<dbReference type="SMART" id="SM00184">
    <property type="entry name" value="RING"/>
    <property type="match status" value="1"/>
</dbReference>
<dbReference type="GO" id="GO:0008270">
    <property type="term" value="F:zinc ion binding"/>
    <property type="evidence" value="ECO:0007669"/>
    <property type="project" value="UniProtKB-KW"/>
</dbReference>
<dbReference type="GO" id="GO:0061630">
    <property type="term" value="F:ubiquitin protein ligase activity"/>
    <property type="evidence" value="ECO:0007669"/>
    <property type="project" value="UniProtKB-UniRule"/>
</dbReference>
<dbReference type="InterPro" id="IPR011989">
    <property type="entry name" value="ARM-like"/>
</dbReference>
<dbReference type="InterPro" id="IPR039804">
    <property type="entry name" value="RING-CH-C4HC3_LTN1"/>
</dbReference>
<dbReference type="InterPro" id="IPR054476">
    <property type="entry name" value="Ltn1_N"/>
</dbReference>
<sequence length="1627" mass="178483">MSKKQFKSQASSSRAVSGASGAPEGSAFGSTALGGLSSFGTVPASTLSYFFEPPDLSAISEPNVVVAFKNLLKKDGTTKAKALEDLHAYLLSLRVERGGVEEAILEAWIKVYPRTSIDSSRRVRQQSHLVQGQISVSCGKRIAKYMPKVLGPWAAGLYDDDRSVVRAAQESFKQVFSTEEKLRNLWKVYQKSLLEYSRNAILEETVQTLSDERTVRPDDAQAKYARVVGAAIMVVSHILDTLSPDDIGRNANIYGELLGEARLWSFASHPDAFVRRAVYKLLIAALAKQREALDLAVLSANVVSASLHIDQTGSAFDYIKALAILSEAFPTIWTQYYTGSGKKSATRRLCQFLKKDSQGGPPEFWSYVAKLLSKIPSSVLVPGSESDQGRVSEGLPCTLPAVLDAIHDGLASKQEPRINQAVAWDAYLEVATFLRNSLSSQDDCRQFVREAFIPLIEQYIRPSQDRSRWTIAGSKQIHTCVRAFREALEGAQDVVLVEWRRLSDLLVQDIQTSLPEQSKDYAKSQNAIAAETDRWYSLQAMLAKDACPTSAVNLFKETSLSLVGSAISALKSRNGKPYGAAATLEAAVRLAPELTLNDEDTNNIISQFALEDLPALLISPSTSSLVALLSLLTGARDFQRTYVSALRTLLAANDSPAKYHALASLVSSPLLSESPSDEGLQIAITQSLQQALNGASERWDLVNAALSNPSAPADLTASILASMTESLFLQDQAEAGLRGLELAIKHSGQAVKNFSTSAEGSNLLSRLLFLTQSSDHELALQARTLTSAIEGVLASSNQVMRSIVKIINNGLDTADAQSISVGSLVDQAKKLLQNTSESERKTIATEVLPNRTQWSTALMPFLENSPNLSLSITNSLGGAIYLLDEALSTNNALSRDVGRDVHGYSPALRIALYTVELINSTSVFDHATVEERAVMCQYLALITQIAGDNLSVSGSNDLWNSLSPEVEVEMTEFIASAQRLLASWMQPPHQAEQKFALTAQGLLLESSRGSSVTSYYSARAYSVLAAEMVELHAQSSSDDETIQLRSMRKTTDILYAIAFLSKASESQGLLRLCNEFLADLTGQGLHKNMQDGLRQLLLLNAVIQKQNDIVQAITQQRLVFFAKHIISQLAESSVSKSVASEAFKALTVILPFIKDIYGSFWGQIVDAVINRWSLLTEQDDSEVPSLHASLRLCATLNKLSGEDANDDLQDIWASERRSLVGGLLALIGQLRDLSDESHQPRRIVNSLLARLITQLSPGHVKDSAEFIPVLASESSTLQQLAFQILHIEIRARQEQVSLDVALSGADAKLPEELLSLILAAPSLDSLVDANFERTIPSDLHTYLLSWKLVFDHFPNASVKLKTDYAACIKEGTYLKSLLDFTFDVLMQSRNKPIDASKFDIETYTLDTEDSPEKETHWLLVHLYYLCLKYVPTLSKSWWRDCESRATVLAVEAWTEKYISPLVISSELAIVSSWIPTQATDDQPLTIKVLPKAREITAGFDVDEQTMSIAIRLPPTYPLHQVSVEGVNRVGVDEKKWRSWLITTQGVINFSNGSLIDGLLAWKKNVTGALKGQSECAICYSIISADRQLPNKRCGTCKNLFHSGCLFRWFKSSNSSSCPLCRNAFNYG</sequence>
<dbReference type="InterPro" id="IPR011016">
    <property type="entry name" value="Znf_RING-CH"/>
</dbReference>
<keyword evidence="7" id="KW-0963">Cytoplasm</keyword>
<comment type="function">
    <text evidence="16">E3 ubiquitin-protein ligase. Component of the ribosome quality control complex (RQC), a ribosome-associated complex that mediates ubiquitination and extraction of incompletely synthesized nascent chains for proteasomal degradation.</text>
</comment>
<evidence type="ECO:0000256" key="17">
    <source>
        <dbReference type="SAM" id="MobiDB-lite"/>
    </source>
</evidence>
<keyword evidence="10" id="KW-0677">Repeat</keyword>
<comment type="subcellular location">
    <subcellularLocation>
        <location evidence="2">Cytoplasm</location>
        <location evidence="2">Cytosol</location>
    </subcellularLocation>
</comment>
<evidence type="ECO:0000256" key="1">
    <source>
        <dbReference type="ARBA" id="ARBA00000900"/>
    </source>
</evidence>
<evidence type="ECO:0000313" key="19">
    <source>
        <dbReference type="EMBL" id="SLM36146.1"/>
    </source>
</evidence>
<evidence type="ECO:0000313" key="20">
    <source>
        <dbReference type="Proteomes" id="UP000192927"/>
    </source>
</evidence>
<dbReference type="Gene3D" id="1.25.10.10">
    <property type="entry name" value="Leucine-rich Repeat Variant"/>
    <property type="match status" value="1"/>
</dbReference>
<evidence type="ECO:0000256" key="5">
    <source>
        <dbReference type="ARBA" id="ARBA00012483"/>
    </source>
</evidence>
<keyword evidence="9 16" id="KW-0479">Metal-binding</keyword>
<dbReference type="SUPFAM" id="SSF57850">
    <property type="entry name" value="RING/U-box"/>
    <property type="match status" value="1"/>
</dbReference>
<accession>A0A1W5CZ73</accession>
<evidence type="ECO:0000256" key="2">
    <source>
        <dbReference type="ARBA" id="ARBA00004514"/>
    </source>
</evidence>
<dbReference type="GO" id="GO:1990116">
    <property type="term" value="P:ribosome-associated ubiquitin-dependent protein catabolic process"/>
    <property type="evidence" value="ECO:0007669"/>
    <property type="project" value="UniProtKB-UniRule"/>
</dbReference>
<dbReference type="GO" id="GO:0005829">
    <property type="term" value="C:cytosol"/>
    <property type="evidence" value="ECO:0007669"/>
    <property type="project" value="UniProtKB-SubCell"/>
</dbReference>
<evidence type="ECO:0000256" key="13">
    <source>
        <dbReference type="ARBA" id="ARBA00022833"/>
    </source>
</evidence>
<dbReference type="PROSITE" id="PS50089">
    <property type="entry name" value="ZF_RING_2"/>
    <property type="match status" value="1"/>
</dbReference>
<dbReference type="SUPFAM" id="SSF48371">
    <property type="entry name" value="ARM repeat"/>
    <property type="match status" value="1"/>
</dbReference>
<evidence type="ECO:0000256" key="10">
    <source>
        <dbReference type="ARBA" id="ARBA00022737"/>
    </source>
</evidence>
<dbReference type="Pfam" id="PF23280">
    <property type="entry name" value="TPR_26"/>
    <property type="match status" value="1"/>
</dbReference>
<comment type="pathway">
    <text evidence="3 16">Protein modification; protein ubiquitination.</text>
</comment>
<dbReference type="CDD" id="cd16491">
    <property type="entry name" value="RING-CH-C4HC3_LTN1"/>
    <property type="match status" value="1"/>
</dbReference>
<dbReference type="SMART" id="SM01197">
    <property type="entry name" value="FANCL_C"/>
    <property type="match status" value="1"/>
</dbReference>
<keyword evidence="13 16" id="KW-0862">Zinc</keyword>
<dbReference type="UniPathway" id="UPA00143"/>
<reference evidence="20" key="1">
    <citation type="submission" date="2017-03" db="EMBL/GenBank/DDBJ databases">
        <authorList>
            <person name="Sharma R."/>
            <person name="Thines M."/>
        </authorList>
    </citation>
    <scope>NUCLEOTIDE SEQUENCE [LARGE SCALE GENOMIC DNA]</scope>
</reference>
<dbReference type="InterPro" id="IPR039795">
    <property type="entry name" value="LTN1/Rkr1"/>
</dbReference>
<evidence type="ECO:0000256" key="6">
    <source>
        <dbReference type="ARBA" id="ARBA00017157"/>
    </source>
</evidence>
<comment type="function">
    <text evidence="14">E3 ubiquitin-protein ligase component of the ribosome quality control complex (RQC), a ribosome-associated complex that mediates ubiquitination and extraction of incompletely synthesized nascent chains for proteasomal degradation. Mediates ubiquitination of proteins derived from mRNAs lacking stop codons (non-stop proteins) and other translation arrest products induced by poly-lysine sequences and tandem rare codons. Ubiquitination leads to CDC48 recruitment for extraction and degradation of the incomplete translation product. May indirectly play a role in chromatin function and transcription.</text>
</comment>
<dbReference type="Gene3D" id="3.30.40.10">
    <property type="entry name" value="Zinc/RING finger domain, C3HC4 (zinc finger)"/>
    <property type="match status" value="1"/>
</dbReference>
<evidence type="ECO:0000256" key="14">
    <source>
        <dbReference type="ARBA" id="ARBA00055150"/>
    </source>
</evidence>
<dbReference type="GO" id="GO:1990112">
    <property type="term" value="C:RQC complex"/>
    <property type="evidence" value="ECO:0007669"/>
    <property type="project" value="UniProtKB-UniRule"/>
</dbReference>
<dbReference type="GO" id="GO:0072344">
    <property type="term" value="P:rescue of stalled ribosome"/>
    <property type="evidence" value="ECO:0007669"/>
    <property type="project" value="UniProtKB-UniRule"/>
</dbReference>
<dbReference type="EC" id="2.3.2.27" evidence="5 16"/>
<dbReference type="InterPro" id="IPR001841">
    <property type="entry name" value="Znf_RING"/>
</dbReference>
<evidence type="ECO:0000256" key="16">
    <source>
        <dbReference type="RuleBase" id="RU367090"/>
    </source>
</evidence>
<evidence type="ECO:0000259" key="18">
    <source>
        <dbReference type="PROSITE" id="PS50089"/>
    </source>
</evidence>
<dbReference type="InterPro" id="IPR016024">
    <property type="entry name" value="ARM-type_fold"/>
</dbReference>
<evidence type="ECO:0000256" key="3">
    <source>
        <dbReference type="ARBA" id="ARBA00004906"/>
    </source>
</evidence>
<keyword evidence="12 16" id="KW-0833">Ubl conjugation pathway</keyword>
<dbReference type="Proteomes" id="UP000192927">
    <property type="component" value="Unassembled WGS sequence"/>
</dbReference>
<name>A0A1W5CZ73_9LECA</name>
<dbReference type="GO" id="GO:0016567">
    <property type="term" value="P:protein ubiquitination"/>
    <property type="evidence" value="ECO:0007669"/>
    <property type="project" value="UniProtKB-UniPathway"/>
</dbReference>
<evidence type="ECO:0000256" key="7">
    <source>
        <dbReference type="ARBA" id="ARBA00022490"/>
    </source>
</evidence>
<comment type="subunit">
    <text evidence="16">Component of the ribosome quality control complex (RQC).</text>
</comment>
<dbReference type="GO" id="GO:0043023">
    <property type="term" value="F:ribosomal large subunit binding"/>
    <property type="evidence" value="ECO:0007669"/>
    <property type="project" value="TreeGrafter"/>
</dbReference>
<dbReference type="InterPro" id="IPR057030">
    <property type="entry name" value="TPR_Rkr-1"/>
</dbReference>
<dbReference type="FunFam" id="3.30.40.10:FF:000038">
    <property type="entry name" value="E3 ubiquitin-protein ligase listerin"/>
    <property type="match status" value="1"/>
</dbReference>
<protein>
    <recommendedName>
        <fullName evidence="6 16">E3 ubiquitin-protein ligase listerin</fullName>
        <ecNumber evidence="5 16">2.3.2.27</ecNumber>
    </recommendedName>
    <alternativeName>
        <fullName evidence="16">RING-type E3 ubiquitin transferase listerin</fullName>
    </alternativeName>
</protein>
<dbReference type="Pfam" id="PF23009">
    <property type="entry name" value="UBC_like"/>
    <property type="match status" value="1"/>
</dbReference>
<evidence type="ECO:0000256" key="9">
    <source>
        <dbReference type="ARBA" id="ARBA00022723"/>
    </source>
</evidence>
<dbReference type="PANTHER" id="PTHR12389">
    <property type="entry name" value="ZINC FINGER PROTEIN 294"/>
    <property type="match status" value="1"/>
</dbReference>
<dbReference type="Pfam" id="PF22999">
    <property type="entry name" value="LTN1_E3_ligase_6th"/>
    <property type="match status" value="1"/>
</dbReference>
<dbReference type="PANTHER" id="PTHR12389:SF0">
    <property type="entry name" value="E3 UBIQUITIN-PROTEIN LIGASE LISTERIN"/>
    <property type="match status" value="1"/>
</dbReference>
<keyword evidence="8 16" id="KW-0808">Transferase</keyword>
<comment type="catalytic activity">
    <reaction evidence="1 16">
        <text>S-ubiquitinyl-[E2 ubiquitin-conjugating enzyme]-L-cysteine + [acceptor protein]-L-lysine = [E2 ubiquitin-conjugating enzyme]-L-cysteine + N(6)-ubiquitinyl-[acceptor protein]-L-lysine.</text>
        <dbReference type="EC" id="2.3.2.27"/>
    </reaction>
</comment>
<evidence type="ECO:0000256" key="11">
    <source>
        <dbReference type="ARBA" id="ARBA00022771"/>
    </source>
</evidence>
<dbReference type="InterPro" id="IPR013083">
    <property type="entry name" value="Znf_RING/FYVE/PHD"/>
</dbReference>
<evidence type="ECO:0000256" key="4">
    <source>
        <dbReference type="ARBA" id="ARBA00007997"/>
    </source>
</evidence>
<dbReference type="InterPro" id="IPR054477">
    <property type="entry name" value="LTN1_E3_ligase_6th"/>
</dbReference>
<dbReference type="SMART" id="SM00744">
    <property type="entry name" value="RINGv"/>
    <property type="match status" value="1"/>
</dbReference>
<organism evidence="19 20">
    <name type="scientific">Lasallia pustulata</name>
    <dbReference type="NCBI Taxonomy" id="136370"/>
    <lineage>
        <taxon>Eukaryota</taxon>
        <taxon>Fungi</taxon>
        <taxon>Dikarya</taxon>
        <taxon>Ascomycota</taxon>
        <taxon>Pezizomycotina</taxon>
        <taxon>Lecanoromycetes</taxon>
        <taxon>OSLEUM clade</taxon>
        <taxon>Umbilicariomycetidae</taxon>
        <taxon>Umbilicariales</taxon>
        <taxon>Umbilicariaceae</taxon>
        <taxon>Lasallia</taxon>
    </lineage>
</organism>
<feature type="region of interest" description="Disordered" evidence="17">
    <location>
        <begin position="1"/>
        <end position="24"/>
    </location>
</feature>
<keyword evidence="20" id="KW-1185">Reference proteome</keyword>
<evidence type="ECO:0000256" key="15">
    <source>
        <dbReference type="PROSITE-ProRule" id="PRU00175"/>
    </source>
</evidence>
<comment type="similarity">
    <text evidence="4 16">Belongs to the LTN1 family.</text>
</comment>
<dbReference type="InterPro" id="IPR054478">
    <property type="entry name" value="LTN1_UBC"/>
</dbReference>